<dbReference type="InterPro" id="IPR036910">
    <property type="entry name" value="HMG_box_dom_sf"/>
</dbReference>
<feature type="compositionally biased region" description="Low complexity" evidence="2">
    <location>
        <begin position="143"/>
        <end position="152"/>
    </location>
</feature>
<dbReference type="InterPro" id="IPR009071">
    <property type="entry name" value="HMG_box_dom"/>
</dbReference>
<dbReference type="CDD" id="cd00084">
    <property type="entry name" value="HMG-box_SF"/>
    <property type="match status" value="1"/>
</dbReference>
<sequence length="218" mass="23640">MEIIGMEIIRMELVHQNPNIYVYPNFLSQSDLDHIALKVDMPSAPSVVKEEIIGAPSAPPIMKSEEGDQPPHHQEEVSEGLRIRGGGFSSEVGSSQIGFPRIQTAFSAGPDDDDDDDDDEDEGGGTNEAKADAADKEQDKGTDAPAGQAAAAGQGGKKKGKTKKRRRDPNCPKGVKGAFFIFLDEKLPKIRAEFPDLPRKDAMIKVSDMWKALSPEVK</sequence>
<feature type="DNA-binding region" description="HMG box" evidence="1">
    <location>
        <begin position="172"/>
        <end position="218"/>
    </location>
</feature>
<dbReference type="AlphaFoldDB" id="A0A9W7GAK8"/>
<gene>
    <name evidence="4" type="ORF">TrRE_jg11639</name>
</gene>
<dbReference type="GO" id="GO:0005634">
    <property type="term" value="C:nucleus"/>
    <property type="evidence" value="ECO:0007669"/>
    <property type="project" value="UniProtKB-UniRule"/>
</dbReference>
<feature type="non-terminal residue" evidence="4">
    <location>
        <position position="218"/>
    </location>
</feature>
<keyword evidence="1" id="KW-0238">DNA-binding</keyword>
<dbReference type="Proteomes" id="UP001165082">
    <property type="component" value="Unassembled WGS sequence"/>
</dbReference>
<evidence type="ECO:0000259" key="3">
    <source>
        <dbReference type="PROSITE" id="PS50118"/>
    </source>
</evidence>
<feature type="compositionally biased region" description="Basic and acidic residues" evidence="2">
    <location>
        <begin position="129"/>
        <end position="142"/>
    </location>
</feature>
<evidence type="ECO:0000256" key="2">
    <source>
        <dbReference type="SAM" id="MobiDB-lite"/>
    </source>
</evidence>
<dbReference type="EMBL" id="BRXZ01007999">
    <property type="protein sequence ID" value="GMI37995.1"/>
    <property type="molecule type" value="Genomic_DNA"/>
</dbReference>
<keyword evidence="5" id="KW-1185">Reference proteome</keyword>
<comment type="caution">
    <text evidence="4">The sequence shown here is derived from an EMBL/GenBank/DDBJ whole genome shotgun (WGS) entry which is preliminary data.</text>
</comment>
<dbReference type="SUPFAM" id="SSF47095">
    <property type="entry name" value="HMG-box"/>
    <property type="match status" value="1"/>
</dbReference>
<organism evidence="4 5">
    <name type="scientific">Triparma retinervis</name>
    <dbReference type="NCBI Taxonomy" id="2557542"/>
    <lineage>
        <taxon>Eukaryota</taxon>
        <taxon>Sar</taxon>
        <taxon>Stramenopiles</taxon>
        <taxon>Ochrophyta</taxon>
        <taxon>Bolidophyceae</taxon>
        <taxon>Parmales</taxon>
        <taxon>Triparmaceae</taxon>
        <taxon>Triparma</taxon>
    </lineage>
</organism>
<keyword evidence="1" id="KW-0539">Nucleus</keyword>
<evidence type="ECO:0000313" key="5">
    <source>
        <dbReference type="Proteomes" id="UP001165082"/>
    </source>
</evidence>
<feature type="region of interest" description="Disordered" evidence="2">
    <location>
        <begin position="104"/>
        <end position="175"/>
    </location>
</feature>
<dbReference type="Pfam" id="PF00505">
    <property type="entry name" value="HMG_box"/>
    <property type="match status" value="1"/>
</dbReference>
<dbReference type="GO" id="GO:0003677">
    <property type="term" value="F:DNA binding"/>
    <property type="evidence" value="ECO:0007669"/>
    <property type="project" value="UniProtKB-UniRule"/>
</dbReference>
<feature type="compositionally biased region" description="Acidic residues" evidence="2">
    <location>
        <begin position="110"/>
        <end position="123"/>
    </location>
</feature>
<name>A0A9W7GAK8_9STRA</name>
<dbReference type="OrthoDB" id="1919336at2759"/>
<protein>
    <recommendedName>
        <fullName evidence="3">HMG box domain-containing protein</fullName>
    </recommendedName>
</protein>
<reference evidence="4" key="1">
    <citation type="submission" date="2022-07" db="EMBL/GenBank/DDBJ databases">
        <title>Genome analysis of Parmales, a sister group of diatoms, reveals the evolutionary specialization of diatoms from phago-mixotrophs to photoautotrophs.</title>
        <authorList>
            <person name="Ban H."/>
            <person name="Sato S."/>
            <person name="Yoshikawa S."/>
            <person name="Kazumasa Y."/>
            <person name="Nakamura Y."/>
            <person name="Ichinomiya M."/>
            <person name="Saitoh K."/>
            <person name="Sato N."/>
            <person name="Blanc-Mathieu R."/>
            <person name="Endo H."/>
            <person name="Kuwata A."/>
            <person name="Ogata H."/>
        </authorList>
    </citation>
    <scope>NUCLEOTIDE SEQUENCE</scope>
</reference>
<accession>A0A9W7GAK8</accession>
<dbReference type="Gene3D" id="1.10.30.10">
    <property type="entry name" value="High mobility group box domain"/>
    <property type="match status" value="1"/>
</dbReference>
<feature type="compositionally biased region" description="Basic and acidic residues" evidence="2">
    <location>
        <begin position="63"/>
        <end position="78"/>
    </location>
</feature>
<evidence type="ECO:0000256" key="1">
    <source>
        <dbReference type="PROSITE-ProRule" id="PRU00267"/>
    </source>
</evidence>
<feature type="region of interest" description="Disordered" evidence="2">
    <location>
        <begin position="57"/>
        <end position="78"/>
    </location>
</feature>
<feature type="compositionally biased region" description="Basic residues" evidence="2">
    <location>
        <begin position="156"/>
        <end position="167"/>
    </location>
</feature>
<proteinExistence type="predicted"/>
<feature type="domain" description="HMG box" evidence="3">
    <location>
        <begin position="172"/>
        <end position="218"/>
    </location>
</feature>
<dbReference type="PROSITE" id="PS50118">
    <property type="entry name" value="HMG_BOX_2"/>
    <property type="match status" value="1"/>
</dbReference>
<evidence type="ECO:0000313" key="4">
    <source>
        <dbReference type="EMBL" id="GMI37995.1"/>
    </source>
</evidence>